<dbReference type="InterPro" id="IPR036056">
    <property type="entry name" value="Fibrinogen-like_C"/>
</dbReference>
<dbReference type="PANTHER" id="PTHR19143">
    <property type="entry name" value="FIBRINOGEN/TENASCIN/ANGIOPOEITIN"/>
    <property type="match status" value="1"/>
</dbReference>
<dbReference type="Pfam" id="PF00147">
    <property type="entry name" value="Fibrinogen_C"/>
    <property type="match status" value="1"/>
</dbReference>
<dbReference type="SUPFAM" id="SSF56496">
    <property type="entry name" value="Fibrinogen C-terminal domain-like"/>
    <property type="match status" value="1"/>
</dbReference>
<dbReference type="AlphaFoldDB" id="A0ABD1CMA3"/>
<sequence length="380" mass="42949">MAILKLLVLVLLALGARGDDHDHDHDHDSSPDLEELFRDLHLRLNLMSLEFHEQMEQLVTEQQLLRQSVEKLSWVVDRVDQSMKNIENNHDVVMRNLSHVTSQSDAIMVNQQFCANHDRLRDLYFETIPRCQGPPLPPVTTEPPPTTTENPTIYSSCRDAPPISGVYNIALQGGYLVRVFCEQELLGGGWLTFQSRLDGSVDFNRSWFDYRNGFGDASGEYWLGLENLYFLAGSSVELLIDMEDFAGNSQYALYSAFRVDSEATNYMLYMGGTFSGTAGNALASYFSERFATFDNKPNSNHGSCAEKLASGFWHYDCGVARERNNLNGIYGFDKGQQGVWWGTFNGATSQNRAPLKRVRMMVRSPGTFGEQIEWFDGPKD</sequence>
<feature type="signal peptide" evidence="1">
    <location>
        <begin position="1"/>
        <end position="18"/>
    </location>
</feature>
<dbReference type="InterPro" id="IPR002181">
    <property type="entry name" value="Fibrinogen_a/b/g_C_dom"/>
</dbReference>
<dbReference type="CDD" id="cd00087">
    <property type="entry name" value="FReD"/>
    <property type="match status" value="1"/>
</dbReference>
<evidence type="ECO:0000313" key="3">
    <source>
        <dbReference type="EMBL" id="KAL1377532.1"/>
    </source>
</evidence>
<evidence type="ECO:0000313" key="4">
    <source>
        <dbReference type="Proteomes" id="UP001562425"/>
    </source>
</evidence>
<dbReference type="InterPro" id="IPR050373">
    <property type="entry name" value="Fibrinogen_C-term_domain"/>
</dbReference>
<protein>
    <recommendedName>
        <fullName evidence="2">Fibrinogen C-terminal domain-containing protein</fullName>
    </recommendedName>
</protein>
<evidence type="ECO:0000259" key="2">
    <source>
        <dbReference type="PROSITE" id="PS51406"/>
    </source>
</evidence>
<dbReference type="InterPro" id="IPR014716">
    <property type="entry name" value="Fibrinogen_a/b/g_C_1"/>
</dbReference>
<name>A0ABD1CMA3_CULPP</name>
<organism evidence="3 4">
    <name type="scientific">Culex pipiens pipiens</name>
    <name type="common">Northern house mosquito</name>
    <dbReference type="NCBI Taxonomy" id="38569"/>
    <lineage>
        <taxon>Eukaryota</taxon>
        <taxon>Metazoa</taxon>
        <taxon>Ecdysozoa</taxon>
        <taxon>Arthropoda</taxon>
        <taxon>Hexapoda</taxon>
        <taxon>Insecta</taxon>
        <taxon>Pterygota</taxon>
        <taxon>Neoptera</taxon>
        <taxon>Endopterygota</taxon>
        <taxon>Diptera</taxon>
        <taxon>Nematocera</taxon>
        <taxon>Culicoidea</taxon>
        <taxon>Culicidae</taxon>
        <taxon>Culicinae</taxon>
        <taxon>Culicini</taxon>
        <taxon>Culex</taxon>
        <taxon>Culex</taxon>
    </lineage>
</organism>
<gene>
    <name evidence="3" type="ORF">pipiens_016197</name>
</gene>
<feature type="chain" id="PRO_5044836396" description="Fibrinogen C-terminal domain-containing protein" evidence="1">
    <location>
        <begin position="19"/>
        <end position="380"/>
    </location>
</feature>
<evidence type="ECO:0000256" key="1">
    <source>
        <dbReference type="SAM" id="SignalP"/>
    </source>
</evidence>
<comment type="caution">
    <text evidence="3">The sequence shown here is derived from an EMBL/GenBank/DDBJ whole genome shotgun (WGS) entry which is preliminary data.</text>
</comment>
<keyword evidence="4" id="KW-1185">Reference proteome</keyword>
<feature type="domain" description="Fibrinogen C-terminal" evidence="2">
    <location>
        <begin position="148"/>
        <end position="366"/>
    </location>
</feature>
<dbReference type="Gene3D" id="3.90.215.10">
    <property type="entry name" value="Gamma Fibrinogen, chain A, domain 1"/>
    <property type="match status" value="1"/>
</dbReference>
<dbReference type="SMART" id="SM00186">
    <property type="entry name" value="FBG"/>
    <property type="match status" value="1"/>
</dbReference>
<dbReference type="PROSITE" id="PS51406">
    <property type="entry name" value="FIBRINOGEN_C_2"/>
    <property type="match status" value="1"/>
</dbReference>
<dbReference type="PANTHER" id="PTHR19143:SF327">
    <property type="entry name" value="FI21813P1-RELATED"/>
    <property type="match status" value="1"/>
</dbReference>
<dbReference type="EMBL" id="JBEHCU010010905">
    <property type="protein sequence ID" value="KAL1377532.1"/>
    <property type="molecule type" value="Genomic_DNA"/>
</dbReference>
<keyword evidence="1" id="KW-0732">Signal</keyword>
<dbReference type="Proteomes" id="UP001562425">
    <property type="component" value="Unassembled WGS sequence"/>
</dbReference>
<reference evidence="3 4" key="1">
    <citation type="submission" date="2024-05" db="EMBL/GenBank/DDBJ databases">
        <title>Culex pipiens pipiens assembly and annotation.</title>
        <authorList>
            <person name="Alout H."/>
            <person name="Durand T."/>
        </authorList>
    </citation>
    <scope>NUCLEOTIDE SEQUENCE [LARGE SCALE GENOMIC DNA]</scope>
    <source>
        <strain evidence="3">HA-2024</strain>
        <tissue evidence="3">Whole body</tissue>
    </source>
</reference>
<accession>A0ABD1CMA3</accession>
<proteinExistence type="predicted"/>